<protein>
    <recommendedName>
        <fullName evidence="3">DUF6458 domain-containing protein</fullName>
    </recommendedName>
</protein>
<dbReference type="Proteomes" id="UP000542742">
    <property type="component" value="Unassembled WGS sequence"/>
</dbReference>
<keyword evidence="5" id="KW-1185">Reference proteome</keyword>
<feature type="region of interest" description="Disordered" evidence="1">
    <location>
        <begin position="61"/>
        <end position="100"/>
    </location>
</feature>
<organism evidence="4 5">
    <name type="scientific">Paractinoplanes abujensis</name>
    <dbReference type="NCBI Taxonomy" id="882441"/>
    <lineage>
        <taxon>Bacteria</taxon>
        <taxon>Bacillati</taxon>
        <taxon>Actinomycetota</taxon>
        <taxon>Actinomycetes</taxon>
        <taxon>Micromonosporales</taxon>
        <taxon>Micromonosporaceae</taxon>
        <taxon>Paractinoplanes</taxon>
    </lineage>
</organism>
<evidence type="ECO:0000256" key="2">
    <source>
        <dbReference type="SAM" id="Phobius"/>
    </source>
</evidence>
<feature type="compositionally biased region" description="Basic and acidic residues" evidence="1">
    <location>
        <begin position="81"/>
        <end position="91"/>
    </location>
</feature>
<dbReference type="Pfam" id="PF20059">
    <property type="entry name" value="DUF6458"/>
    <property type="match status" value="1"/>
</dbReference>
<dbReference type="InterPro" id="IPR045597">
    <property type="entry name" value="DUF6458"/>
</dbReference>
<keyword evidence="2" id="KW-1133">Transmembrane helix</keyword>
<name>A0A7W7CWM8_9ACTN</name>
<feature type="transmembrane region" description="Helical" evidence="2">
    <location>
        <begin position="32"/>
        <end position="51"/>
    </location>
</feature>
<dbReference type="EMBL" id="JACHMF010000001">
    <property type="protein sequence ID" value="MBB4696012.1"/>
    <property type="molecule type" value="Genomic_DNA"/>
</dbReference>
<keyword evidence="2" id="KW-0472">Membrane</keyword>
<feature type="domain" description="DUF6458" evidence="3">
    <location>
        <begin position="1"/>
        <end position="63"/>
    </location>
</feature>
<comment type="caution">
    <text evidence="4">The sequence shown here is derived from an EMBL/GenBank/DDBJ whole genome shotgun (WGS) entry which is preliminary data.</text>
</comment>
<evidence type="ECO:0000256" key="1">
    <source>
        <dbReference type="SAM" id="MobiDB-lite"/>
    </source>
</evidence>
<dbReference type="AlphaFoldDB" id="A0A7W7CWM8"/>
<sequence length="100" mass="10862">MGIGGSIFLLALGAILAFAVNADISGIDINIIGWILMAAGLVGLVITLWFWNSRRRTVVTRQTSAEPAAGAPVYPNQQVRSEYRETRREDVPPPPPPAYQ</sequence>
<reference evidence="4 5" key="1">
    <citation type="submission" date="2020-08" db="EMBL/GenBank/DDBJ databases">
        <title>Sequencing the genomes of 1000 actinobacteria strains.</title>
        <authorList>
            <person name="Klenk H.-P."/>
        </authorList>
    </citation>
    <scope>NUCLEOTIDE SEQUENCE [LARGE SCALE GENOMIC DNA]</scope>
    <source>
        <strain evidence="4 5">DSM 45518</strain>
    </source>
</reference>
<dbReference type="RefSeq" id="WP_184954286.1">
    <property type="nucleotide sequence ID" value="NZ_BOMC01000057.1"/>
</dbReference>
<keyword evidence="2" id="KW-0812">Transmembrane</keyword>
<accession>A0A7W7CWM8</accession>
<gene>
    <name evidence="4" type="ORF">BKA14_006160</name>
</gene>
<evidence type="ECO:0000259" key="3">
    <source>
        <dbReference type="Pfam" id="PF20059"/>
    </source>
</evidence>
<evidence type="ECO:0000313" key="4">
    <source>
        <dbReference type="EMBL" id="MBB4696012.1"/>
    </source>
</evidence>
<proteinExistence type="predicted"/>
<evidence type="ECO:0000313" key="5">
    <source>
        <dbReference type="Proteomes" id="UP000542742"/>
    </source>
</evidence>